<feature type="transmembrane region" description="Helical" evidence="1">
    <location>
        <begin position="327"/>
        <end position="351"/>
    </location>
</feature>
<protein>
    <submittedName>
        <fullName evidence="2">Uncharacterized protein</fullName>
    </submittedName>
</protein>
<feature type="transmembrane region" description="Helical" evidence="1">
    <location>
        <begin position="157"/>
        <end position="180"/>
    </location>
</feature>
<dbReference type="RefSeq" id="WP_013625144.1">
    <property type="nucleotide sequence ID" value="NC_015172.1"/>
</dbReference>
<organism evidence="2 3">
    <name type="scientific">Syntrophobotulus glycolicus (strain DSM 8271 / FlGlyR)</name>
    <dbReference type="NCBI Taxonomy" id="645991"/>
    <lineage>
        <taxon>Bacteria</taxon>
        <taxon>Bacillati</taxon>
        <taxon>Bacillota</taxon>
        <taxon>Clostridia</taxon>
        <taxon>Eubacteriales</taxon>
        <taxon>Desulfitobacteriaceae</taxon>
        <taxon>Syntrophobotulus</taxon>
    </lineage>
</organism>
<reference evidence="3" key="2">
    <citation type="submission" date="2011-02" db="EMBL/GenBank/DDBJ databases">
        <title>The complete genome of Syntrophobotulus glycolicus DSM 8271.</title>
        <authorList>
            <person name="Lucas S."/>
            <person name="Copeland A."/>
            <person name="Lapidus A."/>
            <person name="Bruce D."/>
            <person name="Goodwin L."/>
            <person name="Pitluck S."/>
            <person name="Kyrpides N."/>
            <person name="Mavromatis K."/>
            <person name="Pagani I."/>
            <person name="Ivanova N."/>
            <person name="Mikhailova N."/>
            <person name="Chertkov O."/>
            <person name="Held B."/>
            <person name="Detter J.C."/>
            <person name="Tapia R."/>
            <person name="Han C."/>
            <person name="Land M."/>
            <person name="Hauser L."/>
            <person name="Markowitz V."/>
            <person name="Cheng J.-F."/>
            <person name="Hugenholtz P."/>
            <person name="Woyke T."/>
            <person name="Wu D."/>
            <person name="Spring S."/>
            <person name="Schroeder M."/>
            <person name="Brambilla E."/>
            <person name="Klenk H.-P."/>
            <person name="Eisen J.A."/>
        </authorList>
    </citation>
    <scope>NUCLEOTIDE SEQUENCE [LARGE SCALE GENOMIC DNA]</scope>
    <source>
        <strain evidence="3">DSM 8271 / FlGlyR</strain>
    </source>
</reference>
<dbReference type="InterPro" id="IPR025291">
    <property type="entry name" value="DUF4153"/>
</dbReference>
<dbReference type="eggNOG" id="COG2205">
    <property type="taxonomic scope" value="Bacteria"/>
</dbReference>
<dbReference type="OrthoDB" id="9767931at2"/>
<dbReference type="KEGG" id="sgy:Sgly_1982"/>
<evidence type="ECO:0000313" key="3">
    <source>
        <dbReference type="Proteomes" id="UP000007488"/>
    </source>
</evidence>
<feature type="transmembrane region" description="Helical" evidence="1">
    <location>
        <begin position="240"/>
        <end position="273"/>
    </location>
</feature>
<keyword evidence="1" id="KW-1133">Transmembrane helix</keyword>
<keyword evidence="3" id="KW-1185">Reference proteome</keyword>
<dbReference type="STRING" id="645991.Sgly_1982"/>
<feature type="transmembrane region" description="Helical" evidence="1">
    <location>
        <begin position="68"/>
        <end position="88"/>
    </location>
</feature>
<feature type="transmembrane region" description="Helical" evidence="1">
    <location>
        <begin position="12"/>
        <end position="31"/>
    </location>
</feature>
<feature type="transmembrane region" description="Helical" evidence="1">
    <location>
        <begin position="384"/>
        <end position="403"/>
    </location>
</feature>
<proteinExistence type="predicted"/>
<dbReference type="Pfam" id="PF13687">
    <property type="entry name" value="DUF4153"/>
    <property type="match status" value="1"/>
</dbReference>
<dbReference type="Proteomes" id="UP000007488">
    <property type="component" value="Chromosome"/>
</dbReference>
<accession>F0T1D6</accession>
<evidence type="ECO:0000313" key="2">
    <source>
        <dbReference type="EMBL" id="ADY56277.1"/>
    </source>
</evidence>
<gene>
    <name evidence="2" type="ordered locus">Sgly_1982</name>
</gene>
<feature type="transmembrane region" description="Helical" evidence="1">
    <location>
        <begin position="94"/>
        <end position="113"/>
    </location>
</feature>
<feature type="transmembrane region" description="Helical" evidence="1">
    <location>
        <begin position="37"/>
        <end position="56"/>
    </location>
</feature>
<dbReference type="HOGENOM" id="CLU_025121_1_0_9"/>
<evidence type="ECO:0000256" key="1">
    <source>
        <dbReference type="SAM" id="Phobius"/>
    </source>
</evidence>
<feature type="transmembrane region" description="Helical" evidence="1">
    <location>
        <begin position="293"/>
        <end position="315"/>
    </location>
</feature>
<feature type="transmembrane region" description="Helical" evidence="1">
    <location>
        <begin position="357"/>
        <end position="377"/>
    </location>
</feature>
<keyword evidence="1" id="KW-0472">Membrane</keyword>
<reference evidence="2 3" key="1">
    <citation type="journal article" date="2011" name="Stand. Genomic Sci.">
        <title>Complete genome sequence of Syntrophobotulus glycolicus type strain (FlGlyR).</title>
        <authorList>
            <person name="Han C."/>
            <person name="Mwirichia R."/>
            <person name="Chertkov O."/>
            <person name="Held B."/>
            <person name="Lapidus A."/>
            <person name="Nolan M."/>
            <person name="Lucas S."/>
            <person name="Hammon N."/>
            <person name="Deshpande S."/>
            <person name="Cheng J.F."/>
            <person name="Tapia R."/>
            <person name="Goodwin L."/>
            <person name="Pitluck S."/>
            <person name="Huntemann M."/>
            <person name="Liolios K."/>
            <person name="Ivanova N."/>
            <person name="Pagani I."/>
            <person name="Mavromatis K."/>
            <person name="Ovchinikova G."/>
            <person name="Pati A."/>
            <person name="Chen A."/>
            <person name="Palaniappan K."/>
            <person name="Land M."/>
            <person name="Hauser L."/>
            <person name="Brambilla E.M."/>
            <person name="Rohde M."/>
            <person name="Spring S."/>
            <person name="Sikorski J."/>
            <person name="Goker M."/>
            <person name="Woyke T."/>
            <person name="Bristow J."/>
            <person name="Eisen J.A."/>
            <person name="Markowitz V."/>
            <person name="Hugenholtz P."/>
            <person name="Kyrpides N.C."/>
            <person name="Klenk H.P."/>
            <person name="Detter J.C."/>
        </authorList>
    </citation>
    <scope>NUCLEOTIDE SEQUENCE [LARGE SCALE GENOMIC DNA]</scope>
    <source>
        <strain evidence="3">DSM 8271 / FlGlyR</strain>
    </source>
</reference>
<sequence>MNNGADNTRYTRNDIIFALAMLACGFLYWNLIRLPALGAGVTLFASIFCLSTVIYLKPGGIQQTRRSLLGLAVVIMSALVFLAFDNILIKGLNFLFLTIAVIYWISLSTGRTLEKKISVYILGDFYHQALVIPFRNFSSCFGSLKFFISGNQKGKSLLAGMLGILVIIPVLAAVVNLLIKADAAFAGVVADLHFNVSMDIIVQIILGIPVACYLYGLIYGDRYGKNTGSVTIESVDKMAAAFRFAPGVTVYSALTALNLVFILFFLSQISYLFSAFNNRLPELMTYAEYARRGFFELCAVAGINLAVIMLAHLIVKREKVRVLGIETAALCLFTLMLIITAISKMMMYINYYGLTQMRVYTTWFMVVLFLIFTVTAVRQFKKFNAARVMIGGFVILFLILSYGNVDGRIAAYNIDRYQDGTLEKLDVEALSGLSDAAVPYMYDLYQVTADQSLKAQLKEAIEKTPEDEDSVSKQNTFRDFNFQSHNAQSIRNML</sequence>
<feature type="transmembrane region" description="Helical" evidence="1">
    <location>
        <begin position="200"/>
        <end position="219"/>
    </location>
</feature>
<name>F0T1D6_SYNGF</name>
<dbReference type="EMBL" id="CP002547">
    <property type="protein sequence ID" value="ADY56277.1"/>
    <property type="molecule type" value="Genomic_DNA"/>
</dbReference>
<dbReference type="AlphaFoldDB" id="F0T1D6"/>
<keyword evidence="1" id="KW-0812">Transmembrane</keyword>